<feature type="domain" description="SPOR" evidence="6">
    <location>
        <begin position="174"/>
        <end position="255"/>
    </location>
</feature>
<feature type="chain" id="PRO_5013406389" description="Endolytic peptidoglycan transglycosylase RlpA" evidence="4">
    <location>
        <begin position="26"/>
        <end position="258"/>
    </location>
</feature>
<dbReference type="Pfam" id="PF05036">
    <property type="entry name" value="SPOR"/>
    <property type="match status" value="1"/>
</dbReference>
<name>A0A1R4H771_9GAMM</name>
<dbReference type="Gene3D" id="3.30.70.1070">
    <property type="entry name" value="Sporulation related repeat"/>
    <property type="match status" value="1"/>
</dbReference>
<gene>
    <name evidence="4" type="primary">rlpA</name>
    <name evidence="7" type="ORF">CRENPOLYSF1_240053</name>
</gene>
<evidence type="ECO:0000256" key="2">
    <source>
        <dbReference type="ARBA" id="ARBA00023239"/>
    </source>
</evidence>
<keyword evidence="3 4" id="KW-0961">Cell wall biogenesis/degradation</keyword>
<dbReference type="HAMAP" id="MF_02071">
    <property type="entry name" value="RlpA"/>
    <property type="match status" value="1"/>
</dbReference>
<dbReference type="AlphaFoldDB" id="A0A1R4H771"/>
<dbReference type="EMBL" id="FUKI01000098">
    <property type="protein sequence ID" value="SJM92125.1"/>
    <property type="molecule type" value="Genomic_DNA"/>
</dbReference>
<dbReference type="InterPro" id="IPR012997">
    <property type="entry name" value="RplA"/>
</dbReference>
<dbReference type="GO" id="GO:0042834">
    <property type="term" value="F:peptidoglycan binding"/>
    <property type="evidence" value="ECO:0007669"/>
    <property type="project" value="InterPro"/>
</dbReference>
<proteinExistence type="inferred from homology"/>
<dbReference type="PANTHER" id="PTHR34183:SF1">
    <property type="entry name" value="ENDOLYTIC PEPTIDOGLYCAN TRANSGLYCOSYLASE RLPA"/>
    <property type="match status" value="1"/>
</dbReference>
<evidence type="ECO:0000313" key="8">
    <source>
        <dbReference type="Proteomes" id="UP000195667"/>
    </source>
</evidence>
<evidence type="ECO:0000313" key="7">
    <source>
        <dbReference type="EMBL" id="SJM92125.1"/>
    </source>
</evidence>
<dbReference type="GO" id="GO:0008932">
    <property type="term" value="F:lytic endotransglycosylase activity"/>
    <property type="evidence" value="ECO:0007669"/>
    <property type="project" value="UniProtKB-UniRule"/>
</dbReference>
<evidence type="ECO:0000256" key="3">
    <source>
        <dbReference type="ARBA" id="ARBA00023316"/>
    </source>
</evidence>
<sequence length="258" mass="28193" precursor="true">MTRLKLVVSGVMLCFLSAHSLTAQASRQNYYSTTPSSNSYNTIESDLESDKDSFLPRFTGYIKKGVASWYGPGFHGKKTANGEKFNMYAMTAAHKTLPLSSYAEITNLVNHRSVIVRINDRGPFHGNRILDLSYAAAKKLGIQSQGAGSVVIKAIGSPHRAATTPAHTEQVAAAASEQNIYVKVGSFPSQKTAMAMRHTLTQQNLPTSSITQSSYKKSIFYTVQIGPIKSEQHADQIADKLSRIGIKNTQFIAEAKQM</sequence>
<evidence type="ECO:0000256" key="5">
    <source>
        <dbReference type="RuleBase" id="RU003495"/>
    </source>
</evidence>
<reference evidence="8" key="1">
    <citation type="submission" date="2017-02" db="EMBL/GenBank/DDBJ databases">
        <authorList>
            <person name="Daims H."/>
        </authorList>
    </citation>
    <scope>NUCLEOTIDE SEQUENCE [LARGE SCALE GENOMIC DNA]</scope>
</reference>
<accession>A0A1R4H771</accession>
<protein>
    <recommendedName>
        <fullName evidence="4">Endolytic peptidoglycan transglycosylase RlpA</fullName>
        <ecNumber evidence="4">4.2.2.-</ecNumber>
    </recommendedName>
</protein>
<dbReference type="GO" id="GO:0071555">
    <property type="term" value="P:cell wall organization"/>
    <property type="evidence" value="ECO:0007669"/>
    <property type="project" value="UniProtKB-KW"/>
</dbReference>
<dbReference type="PANTHER" id="PTHR34183">
    <property type="entry name" value="ENDOLYTIC PEPTIDOGLYCAN TRANSGLYCOSYLASE RLPA"/>
    <property type="match status" value="1"/>
</dbReference>
<dbReference type="GO" id="GO:0000270">
    <property type="term" value="P:peptidoglycan metabolic process"/>
    <property type="evidence" value="ECO:0007669"/>
    <property type="project" value="UniProtKB-UniRule"/>
</dbReference>
<dbReference type="SUPFAM" id="SSF50685">
    <property type="entry name" value="Barwin-like endoglucanases"/>
    <property type="match status" value="1"/>
</dbReference>
<keyword evidence="1 4" id="KW-0732">Signal</keyword>
<dbReference type="EC" id="4.2.2.-" evidence="4"/>
<dbReference type="InterPro" id="IPR009009">
    <property type="entry name" value="RlpA-like_DPBB"/>
</dbReference>
<evidence type="ECO:0000259" key="6">
    <source>
        <dbReference type="PROSITE" id="PS51724"/>
    </source>
</evidence>
<organism evidence="7 8">
    <name type="scientific">Crenothrix polyspora</name>
    <dbReference type="NCBI Taxonomy" id="360316"/>
    <lineage>
        <taxon>Bacteria</taxon>
        <taxon>Pseudomonadati</taxon>
        <taxon>Pseudomonadota</taxon>
        <taxon>Gammaproteobacteria</taxon>
        <taxon>Methylococcales</taxon>
        <taxon>Crenotrichaceae</taxon>
        <taxon>Crenothrix</taxon>
    </lineage>
</organism>
<comment type="function">
    <text evidence="4">Lytic transglycosylase with a strong preference for naked glycan strands that lack stem peptides.</text>
</comment>
<keyword evidence="2 4" id="KW-0456">Lyase</keyword>
<dbReference type="InterPro" id="IPR007730">
    <property type="entry name" value="SPOR-like_dom"/>
</dbReference>
<dbReference type="CDD" id="cd22268">
    <property type="entry name" value="DPBB_RlpA-like"/>
    <property type="match status" value="1"/>
</dbReference>
<dbReference type="InterPro" id="IPR034718">
    <property type="entry name" value="RlpA"/>
</dbReference>
<dbReference type="PROSITE" id="PS51724">
    <property type="entry name" value="SPOR"/>
    <property type="match status" value="1"/>
</dbReference>
<dbReference type="NCBIfam" id="TIGR00413">
    <property type="entry name" value="rlpA"/>
    <property type="match status" value="1"/>
</dbReference>
<dbReference type="InterPro" id="IPR036908">
    <property type="entry name" value="RlpA-like_sf"/>
</dbReference>
<dbReference type="OrthoDB" id="9779128at2"/>
<feature type="signal peptide" evidence="4">
    <location>
        <begin position="1"/>
        <end position="25"/>
    </location>
</feature>
<dbReference type="RefSeq" id="WP_087143260.1">
    <property type="nucleotide sequence ID" value="NZ_FUKI01000098.1"/>
</dbReference>
<dbReference type="Pfam" id="PF03330">
    <property type="entry name" value="DPBB_1"/>
    <property type="match status" value="1"/>
</dbReference>
<comment type="similarity">
    <text evidence="4 5">Belongs to the RlpA family.</text>
</comment>
<evidence type="ECO:0000256" key="1">
    <source>
        <dbReference type="ARBA" id="ARBA00022729"/>
    </source>
</evidence>
<keyword evidence="8" id="KW-1185">Reference proteome</keyword>
<dbReference type="InterPro" id="IPR036680">
    <property type="entry name" value="SPOR-like_sf"/>
</dbReference>
<evidence type="ECO:0000256" key="4">
    <source>
        <dbReference type="HAMAP-Rule" id="MF_02071"/>
    </source>
</evidence>
<dbReference type="SUPFAM" id="SSF110997">
    <property type="entry name" value="Sporulation related repeat"/>
    <property type="match status" value="1"/>
</dbReference>
<dbReference type="Gene3D" id="2.40.40.10">
    <property type="entry name" value="RlpA-like domain"/>
    <property type="match status" value="1"/>
</dbReference>
<dbReference type="Proteomes" id="UP000195667">
    <property type="component" value="Unassembled WGS sequence"/>
</dbReference>